<proteinExistence type="predicted"/>
<dbReference type="InterPro" id="IPR006145">
    <property type="entry name" value="PsdUridine_synth_RsuA/RluA"/>
</dbReference>
<dbReference type="InterPro" id="IPR006224">
    <property type="entry name" value="PsdUridine_synth_RluA-like_CS"/>
</dbReference>
<dbReference type="GO" id="GO:0003723">
    <property type="term" value="F:RNA binding"/>
    <property type="evidence" value="ECO:0007669"/>
    <property type="project" value="InterPro"/>
</dbReference>
<dbReference type="Proteomes" id="UP000000603">
    <property type="component" value="Chromosome"/>
</dbReference>
<accession>Q6A5E7</accession>
<dbReference type="PROSITE" id="PS01129">
    <property type="entry name" value="PSI_RLU"/>
    <property type="match status" value="1"/>
</dbReference>
<dbReference type="SUPFAM" id="SSF55120">
    <property type="entry name" value="Pseudouridine synthase"/>
    <property type="match status" value="1"/>
</dbReference>
<dbReference type="InterPro" id="IPR050188">
    <property type="entry name" value="RluA_PseudoU_synthase"/>
</dbReference>
<dbReference type="PANTHER" id="PTHR21600:SF84">
    <property type="entry name" value="PSEUDOURIDINE SYNTHASE RSUA_RLUA-LIKE DOMAIN-CONTAINING PROTEIN"/>
    <property type="match status" value="1"/>
</dbReference>
<evidence type="ECO:0000313" key="6">
    <source>
        <dbReference type="Proteomes" id="UP000000603"/>
    </source>
</evidence>
<organism evidence="5 6">
    <name type="scientific">Cutibacterium acnes (strain DSM 16379 / KPA171202)</name>
    <name type="common">Propionibacterium acnes</name>
    <dbReference type="NCBI Taxonomy" id="267747"/>
    <lineage>
        <taxon>Bacteria</taxon>
        <taxon>Bacillati</taxon>
        <taxon>Actinomycetota</taxon>
        <taxon>Actinomycetes</taxon>
        <taxon>Propionibacteriales</taxon>
        <taxon>Propionibacteriaceae</taxon>
        <taxon>Cutibacterium</taxon>
    </lineage>
</organism>
<dbReference type="InterPro" id="IPR020103">
    <property type="entry name" value="PsdUridine_synth_cat_dom_sf"/>
</dbReference>
<evidence type="ECO:0000256" key="2">
    <source>
        <dbReference type="ARBA" id="ARBA00031870"/>
    </source>
</evidence>
<sequence>MATERGVDGWPWPTMRDYLVEKLPRMGGQRVDEMLDEGRFVDESGRTFRRDSPFTPQTFVFFHRDLPTETPVPAGIGILYSDERILVVDKPHFLSSIPRGRHVLESVVVRLRTQLGLPELTVAHRLDRVTAGVLLLTRERKWRRPYQEIFERREVVKKYRLVAPVVHDPAGEGVTATKSGWQVRSRIIKERGILQAREVPGVPNAVTDIALIGEHGGWGLYEASPRTGRTHQIRLHMQRLGAPIVNDPFYPVVLDTPVDDFTHPLQLQAWRMGFTDPVTGDPRAFTSRLRLAAWQ</sequence>
<evidence type="ECO:0000256" key="1">
    <source>
        <dbReference type="ARBA" id="ARBA00000073"/>
    </source>
</evidence>
<gene>
    <name evidence="5" type="ordered locus">PPA2310</name>
</gene>
<feature type="domain" description="Pseudouridine synthase RsuA/RluA-like" evidence="4">
    <location>
        <begin position="85"/>
        <end position="238"/>
    </location>
</feature>
<dbReference type="GO" id="GO:0140098">
    <property type="term" value="F:catalytic activity, acting on RNA"/>
    <property type="evidence" value="ECO:0007669"/>
    <property type="project" value="UniProtKB-ARBA"/>
</dbReference>
<evidence type="ECO:0000259" key="4">
    <source>
        <dbReference type="Pfam" id="PF00849"/>
    </source>
</evidence>
<comment type="catalytic activity">
    <reaction evidence="1">
        <text>a uridine in RNA = a pseudouridine in RNA</text>
        <dbReference type="Rhea" id="RHEA:48348"/>
        <dbReference type="Rhea" id="RHEA-COMP:12068"/>
        <dbReference type="Rhea" id="RHEA-COMP:12069"/>
        <dbReference type="ChEBI" id="CHEBI:65314"/>
        <dbReference type="ChEBI" id="CHEBI:65315"/>
    </reaction>
</comment>
<dbReference type="PANTHER" id="PTHR21600">
    <property type="entry name" value="MITOCHONDRIAL RNA PSEUDOURIDINE SYNTHASE"/>
    <property type="match status" value="1"/>
</dbReference>
<dbReference type="GO" id="GO:0000455">
    <property type="term" value="P:enzyme-directed rRNA pseudouridine synthesis"/>
    <property type="evidence" value="ECO:0007669"/>
    <property type="project" value="TreeGrafter"/>
</dbReference>
<dbReference type="EnsemblBacteria" id="AAT84016">
    <property type="protein sequence ID" value="AAT84016"/>
    <property type="gene ID" value="PPA2310"/>
</dbReference>
<dbReference type="KEGG" id="pac:PPA2310"/>
<dbReference type="AlphaFoldDB" id="Q6A5E7"/>
<protein>
    <recommendedName>
        <fullName evidence="2">RNA pseudouridylate synthase</fullName>
    </recommendedName>
    <alternativeName>
        <fullName evidence="3">RNA-uridine isomerase</fullName>
    </alternativeName>
</protein>
<dbReference type="HOGENOM" id="CLU_016902_0_0_11"/>
<dbReference type="CDD" id="cd02558">
    <property type="entry name" value="PSRA_1"/>
    <property type="match status" value="1"/>
</dbReference>
<evidence type="ECO:0000256" key="3">
    <source>
        <dbReference type="ARBA" id="ARBA00033164"/>
    </source>
</evidence>
<dbReference type="EMBL" id="AE017283">
    <property type="protein sequence ID" value="AAT84016.1"/>
    <property type="molecule type" value="Genomic_DNA"/>
</dbReference>
<name>Q6A5E7_CUTAK</name>
<dbReference type="Pfam" id="PF00849">
    <property type="entry name" value="PseudoU_synth_2"/>
    <property type="match status" value="1"/>
</dbReference>
<reference evidence="5 6" key="1">
    <citation type="journal article" date="2004" name="Science">
        <title>The complete genome sequence of Propionibacterium acnes, a commensal of human skin.</title>
        <authorList>
            <person name="Bruggemann H."/>
            <person name="Henne A."/>
            <person name="Hoster F."/>
            <person name="Liesegang H."/>
            <person name="Wiezer A."/>
            <person name="Strittmatter A."/>
            <person name="Hujer S."/>
            <person name="Durre P."/>
            <person name="Gottschalk G."/>
        </authorList>
    </citation>
    <scope>NUCLEOTIDE SEQUENCE [LARGE SCALE GENOMIC DNA]</scope>
    <source>
        <strain evidence="6">DSM 16379 / KPA171202</strain>
    </source>
</reference>
<dbReference type="GO" id="GO:0009982">
    <property type="term" value="F:pseudouridine synthase activity"/>
    <property type="evidence" value="ECO:0007669"/>
    <property type="project" value="InterPro"/>
</dbReference>
<dbReference type="Gene3D" id="3.30.2350.10">
    <property type="entry name" value="Pseudouridine synthase"/>
    <property type="match status" value="1"/>
</dbReference>
<dbReference type="eggNOG" id="COG0564">
    <property type="taxonomic scope" value="Bacteria"/>
</dbReference>
<evidence type="ECO:0000313" key="5">
    <source>
        <dbReference type="EMBL" id="AAT84016.1"/>
    </source>
</evidence>